<name>A0ABT8DK03_9FLAO</name>
<proteinExistence type="predicted"/>
<dbReference type="RefSeq" id="WP_290255353.1">
    <property type="nucleotide sequence ID" value="NZ_JAUGQQ010000012.1"/>
</dbReference>
<dbReference type="SUPFAM" id="SSF49482">
    <property type="entry name" value="Aromatic compound dioxygenase"/>
    <property type="match status" value="1"/>
</dbReference>
<dbReference type="InterPro" id="IPR006311">
    <property type="entry name" value="TAT_signal"/>
</dbReference>
<feature type="chain" id="PRO_5047374152" description="Intradiol ring-cleavage dioxygenases domain-containing protein" evidence="1">
    <location>
        <begin position="32"/>
        <end position="182"/>
    </location>
</feature>
<dbReference type="Gene3D" id="2.60.130.10">
    <property type="entry name" value="Aromatic compound dioxygenase"/>
    <property type="match status" value="1"/>
</dbReference>
<keyword evidence="3" id="KW-1185">Reference proteome</keyword>
<dbReference type="EMBL" id="JAUGQQ010000012">
    <property type="protein sequence ID" value="MDN3725262.1"/>
    <property type="molecule type" value="Genomic_DNA"/>
</dbReference>
<keyword evidence="1" id="KW-0732">Signal</keyword>
<accession>A0ABT8DK03</accession>
<evidence type="ECO:0000313" key="3">
    <source>
        <dbReference type="Proteomes" id="UP001244787"/>
    </source>
</evidence>
<protein>
    <recommendedName>
        <fullName evidence="4">Intradiol ring-cleavage dioxygenases domain-containing protein</fullName>
    </recommendedName>
</protein>
<evidence type="ECO:0008006" key="4">
    <source>
        <dbReference type="Google" id="ProtNLM"/>
    </source>
</evidence>
<evidence type="ECO:0000256" key="1">
    <source>
        <dbReference type="SAM" id="SignalP"/>
    </source>
</evidence>
<comment type="caution">
    <text evidence="2">The sequence shown here is derived from an EMBL/GenBank/DDBJ whole genome shotgun (WGS) entry which is preliminary data.</text>
</comment>
<feature type="signal peptide" evidence="1">
    <location>
        <begin position="1"/>
        <end position="31"/>
    </location>
</feature>
<dbReference type="Proteomes" id="UP001244787">
    <property type="component" value="Unassembled WGS sequence"/>
</dbReference>
<evidence type="ECO:0000313" key="2">
    <source>
        <dbReference type="EMBL" id="MDN3725262.1"/>
    </source>
</evidence>
<dbReference type="InterPro" id="IPR015889">
    <property type="entry name" value="Intradiol_dOase_core"/>
</dbReference>
<organism evidence="2 3">
    <name type="scientific">Aequorivita aurantiaca</name>
    <dbReference type="NCBI Taxonomy" id="3053356"/>
    <lineage>
        <taxon>Bacteria</taxon>
        <taxon>Pseudomonadati</taxon>
        <taxon>Bacteroidota</taxon>
        <taxon>Flavobacteriia</taxon>
        <taxon>Flavobacteriales</taxon>
        <taxon>Flavobacteriaceae</taxon>
        <taxon>Aequorivita</taxon>
    </lineage>
</organism>
<reference evidence="2 3" key="1">
    <citation type="submission" date="2023-06" db="EMBL/GenBank/DDBJ databases">
        <authorList>
            <person name="Ye Y.-Q."/>
            <person name="Du Z.-J."/>
        </authorList>
    </citation>
    <scope>NUCLEOTIDE SEQUENCE [LARGE SCALE GENOMIC DNA]</scope>
    <source>
        <strain evidence="2 3">SDUM287046</strain>
    </source>
</reference>
<sequence length="182" mass="20826">MNKTTSRRIFMRKSALAISGLAVLTPTLSNAFVPQNPFMGYNPYAENKTDLRSGMFSENAIVVKGTIFNEDGTNTESNALVEVWHLSPNSEKYRHRAKLKTDENGNYEFITDFPNRETGKSARIYFKVSRSHRMNFTELVLNSSGPQITAEHWKQHNKLGSKLFPKQETFFNQTTIHFNISI</sequence>
<gene>
    <name evidence="2" type="ORF">QRD02_12810</name>
</gene>
<dbReference type="PROSITE" id="PS51318">
    <property type="entry name" value="TAT"/>
    <property type="match status" value="1"/>
</dbReference>